<comment type="caution">
    <text evidence="1">The sequence shown here is derived from an EMBL/GenBank/DDBJ whole genome shotgun (WGS) entry which is preliminary data.</text>
</comment>
<organism evidence="1 2">
    <name type="scientific">Amycolatopsis umgeniensis</name>
    <dbReference type="NCBI Taxonomy" id="336628"/>
    <lineage>
        <taxon>Bacteria</taxon>
        <taxon>Bacillati</taxon>
        <taxon>Actinomycetota</taxon>
        <taxon>Actinomycetes</taxon>
        <taxon>Pseudonocardiales</taxon>
        <taxon>Pseudonocardiaceae</taxon>
        <taxon>Amycolatopsis</taxon>
    </lineage>
</organism>
<evidence type="ECO:0000313" key="2">
    <source>
        <dbReference type="Proteomes" id="UP000580861"/>
    </source>
</evidence>
<dbReference type="RefSeq" id="WP_184898247.1">
    <property type="nucleotide sequence ID" value="NZ_JACHMX010000001.1"/>
</dbReference>
<dbReference type="AlphaFoldDB" id="A0A841B2J5"/>
<dbReference type="Proteomes" id="UP000580861">
    <property type="component" value="Unassembled WGS sequence"/>
</dbReference>
<protein>
    <submittedName>
        <fullName evidence="1">Dihydroxyacetone kinase</fullName>
    </submittedName>
</protein>
<sequence>MIGRSDDLVANEGEAERVGSGKAYQCAFEDPKGKYGKSAELFVAAIPGNQPPRATIDKLAKECKQPITQLPGIGEQALWCSIPTDGPELDILVSVGKRSHGETRVATLYLNSTRTDVYATLAKLMADRL</sequence>
<evidence type="ECO:0000313" key="1">
    <source>
        <dbReference type="EMBL" id="MBB5854326.1"/>
    </source>
</evidence>
<name>A0A841B2J5_9PSEU</name>
<dbReference type="GO" id="GO:0016301">
    <property type="term" value="F:kinase activity"/>
    <property type="evidence" value="ECO:0007669"/>
    <property type="project" value="UniProtKB-KW"/>
</dbReference>
<dbReference type="EMBL" id="JACHMX010000001">
    <property type="protein sequence ID" value="MBB5854326.1"/>
    <property type="molecule type" value="Genomic_DNA"/>
</dbReference>
<keyword evidence="1" id="KW-0808">Transferase</keyword>
<reference evidence="1 2" key="1">
    <citation type="submission" date="2020-08" db="EMBL/GenBank/DDBJ databases">
        <title>Sequencing the genomes of 1000 actinobacteria strains.</title>
        <authorList>
            <person name="Klenk H.-P."/>
        </authorList>
    </citation>
    <scope>NUCLEOTIDE SEQUENCE [LARGE SCALE GENOMIC DNA]</scope>
    <source>
        <strain evidence="1 2">DSM 45272</strain>
    </source>
</reference>
<gene>
    <name evidence="1" type="ORF">HDA45_004413</name>
</gene>
<accession>A0A841B2J5</accession>
<keyword evidence="1" id="KW-0418">Kinase</keyword>
<proteinExistence type="predicted"/>
<keyword evidence="2" id="KW-1185">Reference proteome</keyword>